<name>A0ABR8SHX6_9BACL</name>
<feature type="transmembrane region" description="Helical" evidence="1">
    <location>
        <begin position="102"/>
        <end position="129"/>
    </location>
</feature>
<gene>
    <name evidence="2" type="ORF">H9648_03390</name>
</gene>
<evidence type="ECO:0000313" key="2">
    <source>
        <dbReference type="EMBL" id="MBD7963086.1"/>
    </source>
</evidence>
<feature type="transmembrane region" description="Helical" evidence="1">
    <location>
        <begin position="70"/>
        <end position="90"/>
    </location>
</feature>
<keyword evidence="1" id="KW-0472">Membrane</keyword>
<feature type="transmembrane region" description="Helical" evidence="1">
    <location>
        <begin position="38"/>
        <end position="64"/>
    </location>
</feature>
<sequence length="145" mass="15927">MFFTGYAAFVWSTLFGLIHIYWAAGGTLGFEGRTMSEVLFIINLVAIALCIIAAFTALALVQAWGRRFPSWLLLTSAWGACVVLGLRGGAGIIQSMLEAEPLSLLLIIVEPFFLLGGILYGLLAFLYIYSSNNGRKIKQNEINMR</sequence>
<keyword evidence="3" id="KW-1185">Reference proteome</keyword>
<protein>
    <submittedName>
        <fullName evidence="2">DUF3995 domain-containing protein</fullName>
    </submittedName>
</protein>
<dbReference type="EMBL" id="JACSQM010000001">
    <property type="protein sequence ID" value="MBD7963086.1"/>
    <property type="molecule type" value="Genomic_DNA"/>
</dbReference>
<evidence type="ECO:0000313" key="3">
    <source>
        <dbReference type="Proteomes" id="UP000603641"/>
    </source>
</evidence>
<proteinExistence type="predicted"/>
<comment type="caution">
    <text evidence="2">The sequence shown here is derived from an EMBL/GenBank/DDBJ whole genome shotgun (WGS) entry which is preliminary data.</text>
</comment>
<dbReference type="Proteomes" id="UP000603641">
    <property type="component" value="Unassembled WGS sequence"/>
</dbReference>
<keyword evidence="1" id="KW-0812">Transmembrane</keyword>
<dbReference type="InterPro" id="IPR025058">
    <property type="entry name" value="DUF3995"/>
</dbReference>
<accession>A0ABR8SHX6</accession>
<evidence type="ECO:0000256" key="1">
    <source>
        <dbReference type="SAM" id="Phobius"/>
    </source>
</evidence>
<reference evidence="2 3" key="1">
    <citation type="submission" date="2020-08" db="EMBL/GenBank/DDBJ databases">
        <title>A Genomic Blueprint of the Chicken Gut Microbiome.</title>
        <authorList>
            <person name="Gilroy R."/>
            <person name="Ravi A."/>
            <person name="Getino M."/>
            <person name="Pursley I."/>
            <person name="Horton D.L."/>
            <person name="Alikhan N.-F."/>
            <person name="Baker D."/>
            <person name="Gharbi K."/>
            <person name="Hall N."/>
            <person name="Watson M."/>
            <person name="Adriaenssens E.M."/>
            <person name="Foster-Nyarko E."/>
            <person name="Jarju S."/>
            <person name="Secka A."/>
            <person name="Antonio M."/>
            <person name="Oren A."/>
            <person name="Chaudhuri R."/>
            <person name="La Ragione R.M."/>
            <person name="Hildebrand F."/>
            <person name="Pallen M.J."/>
        </authorList>
    </citation>
    <scope>NUCLEOTIDE SEQUENCE [LARGE SCALE GENOMIC DNA]</scope>
    <source>
        <strain evidence="2 3">Sa2CUA10</strain>
    </source>
</reference>
<keyword evidence="1" id="KW-1133">Transmembrane helix</keyword>
<organism evidence="2 3">
    <name type="scientific">Fictibacillus norfolkensis</name>
    <dbReference type="NCBI Taxonomy" id="2762233"/>
    <lineage>
        <taxon>Bacteria</taxon>
        <taxon>Bacillati</taxon>
        <taxon>Bacillota</taxon>
        <taxon>Bacilli</taxon>
        <taxon>Bacillales</taxon>
        <taxon>Fictibacillaceae</taxon>
        <taxon>Fictibacillus</taxon>
    </lineage>
</organism>
<dbReference type="Pfam" id="PF13160">
    <property type="entry name" value="DUF3995"/>
    <property type="match status" value="1"/>
</dbReference>
<dbReference type="RefSeq" id="WP_191752458.1">
    <property type="nucleotide sequence ID" value="NZ_JACSQM010000001.1"/>
</dbReference>
<feature type="transmembrane region" description="Helical" evidence="1">
    <location>
        <begin position="6"/>
        <end position="26"/>
    </location>
</feature>